<dbReference type="RefSeq" id="WP_322466321.1">
    <property type="nucleotide sequence ID" value="NZ_JAXOJX010000026.1"/>
</dbReference>
<dbReference type="Gene3D" id="3.40.190.10">
    <property type="entry name" value="Periplasmic binding protein-like II"/>
    <property type="match status" value="1"/>
</dbReference>
<dbReference type="EMBL" id="JAXOJX010000026">
    <property type="protein sequence ID" value="MDZ5458173.1"/>
    <property type="molecule type" value="Genomic_DNA"/>
</dbReference>
<evidence type="ECO:0000313" key="6">
    <source>
        <dbReference type="Proteomes" id="UP001293718"/>
    </source>
</evidence>
<gene>
    <name evidence="5" type="ORF">SM757_16480</name>
</gene>
<name>A0ABU5IGC8_9BURK</name>
<sequence length="664" mass="74314">MPDKPAAPPRRDRRRAAALLLSSSLWPAWPALAAMASSRAAAAPASSPSNAQGANGAAPPDAEGAAAEGGRWVHALATFGEPKYPENFTSFEYVRPDAPKGGVLKLRNPDRRTSFDKFNPFTVRGNAPAGVSIYMFESLCTGADDEPQTMYGLLAERFIVAPDKSSITFRLDPRARFWNGDPVTAEDVKFSFERLTSKQASPALVQTYAPAGPVTVLDERTVRFGIKDRSLDTVFLVGGLPVFSRKWGLGADGKVKPFDQVVGEYPITTGAYVIDRVDMGRRIEFKRNPDYWAKEHPTRRGWFNFDRVVYRMYKDGSVAFEAFKTGEYDIHKEYSSRAWARQHKGPKWDDGRIVKNDFETATGQGLQSHQFNTRRELLSDRRVREAIALAYDFERINRFGLLKRAYSVFNNSEFAAEGLPSAGELKLLEPYRKALPPEVFGPAFRPPSTAGGAADLRRNLLKARALLEDAGWKLDGDGLLRNAQGRALELEYLNPGETGGRISDWQKNCEKLGITLKERNVDFALYRNRLENYDFDVITIVEGKFTLPNAAGYITSYGSQAADEKGNGNFRGIKSPALDHILAVMSKVQTLAELRDCCRAMDRIVMWNHWQVPDVYVSAERASYWNRFGIPAKQPLYFGIDTAGENSAWPVMCWWIKDRNKEQA</sequence>
<dbReference type="PIRSF" id="PIRSF002741">
    <property type="entry name" value="MppA"/>
    <property type="match status" value="1"/>
</dbReference>
<dbReference type="CDD" id="cd08497">
    <property type="entry name" value="MbnE-like"/>
    <property type="match status" value="1"/>
</dbReference>
<dbReference type="PANTHER" id="PTHR30290">
    <property type="entry name" value="PERIPLASMIC BINDING COMPONENT OF ABC TRANSPORTER"/>
    <property type="match status" value="1"/>
</dbReference>
<dbReference type="InterPro" id="IPR000914">
    <property type="entry name" value="SBP_5_dom"/>
</dbReference>
<keyword evidence="6" id="KW-1185">Reference proteome</keyword>
<protein>
    <submittedName>
        <fullName evidence="5">Extracellular solute-binding protein</fullName>
    </submittedName>
</protein>
<dbReference type="InterPro" id="IPR030678">
    <property type="entry name" value="Peptide/Ni-bd"/>
</dbReference>
<evidence type="ECO:0000313" key="5">
    <source>
        <dbReference type="EMBL" id="MDZ5458173.1"/>
    </source>
</evidence>
<dbReference type="Proteomes" id="UP001293718">
    <property type="component" value="Unassembled WGS sequence"/>
</dbReference>
<evidence type="ECO:0000259" key="4">
    <source>
        <dbReference type="Pfam" id="PF00496"/>
    </source>
</evidence>
<evidence type="ECO:0000256" key="1">
    <source>
        <dbReference type="ARBA" id="ARBA00022729"/>
    </source>
</evidence>
<comment type="caution">
    <text evidence="5">The sequence shown here is derived from an EMBL/GenBank/DDBJ whole genome shotgun (WGS) entry which is preliminary data.</text>
</comment>
<keyword evidence="1 3" id="KW-0732">Signal</keyword>
<reference evidence="5 6" key="1">
    <citation type="submission" date="2023-11" db="EMBL/GenBank/DDBJ databases">
        <title>Draft genome of Azohydromonas lata strain H1 (DSM1123), a polyhydroxyalkanoate producer.</title>
        <authorList>
            <person name="Traversa D."/>
            <person name="D'Addabbo P."/>
            <person name="Pazzani C."/>
            <person name="Manzari C."/>
            <person name="Chiara M."/>
            <person name="Scrascia M."/>
        </authorList>
    </citation>
    <scope>NUCLEOTIDE SEQUENCE [LARGE SCALE GENOMIC DNA]</scope>
    <source>
        <strain evidence="5 6">H1</strain>
    </source>
</reference>
<proteinExistence type="predicted"/>
<accession>A0ABU5IGC8</accession>
<dbReference type="InterPro" id="IPR039424">
    <property type="entry name" value="SBP_5"/>
</dbReference>
<dbReference type="SUPFAM" id="SSF53850">
    <property type="entry name" value="Periplasmic binding protein-like II"/>
    <property type="match status" value="1"/>
</dbReference>
<evidence type="ECO:0000256" key="2">
    <source>
        <dbReference type="SAM" id="MobiDB-lite"/>
    </source>
</evidence>
<dbReference type="PANTHER" id="PTHR30290:SF64">
    <property type="entry name" value="ABC TRANSPORTER PERIPLASMIC BINDING PROTEIN"/>
    <property type="match status" value="1"/>
</dbReference>
<feature type="region of interest" description="Disordered" evidence="2">
    <location>
        <begin position="37"/>
        <end position="66"/>
    </location>
</feature>
<organism evidence="5 6">
    <name type="scientific">Azohydromonas lata</name>
    <dbReference type="NCBI Taxonomy" id="45677"/>
    <lineage>
        <taxon>Bacteria</taxon>
        <taxon>Pseudomonadati</taxon>
        <taxon>Pseudomonadota</taxon>
        <taxon>Betaproteobacteria</taxon>
        <taxon>Burkholderiales</taxon>
        <taxon>Sphaerotilaceae</taxon>
        <taxon>Azohydromonas</taxon>
    </lineage>
</organism>
<feature type="chain" id="PRO_5045372440" evidence="3">
    <location>
        <begin position="34"/>
        <end position="664"/>
    </location>
</feature>
<dbReference type="Pfam" id="PF00496">
    <property type="entry name" value="SBP_bac_5"/>
    <property type="match status" value="1"/>
</dbReference>
<evidence type="ECO:0000256" key="3">
    <source>
        <dbReference type="SAM" id="SignalP"/>
    </source>
</evidence>
<feature type="domain" description="Solute-binding protein family 5" evidence="4">
    <location>
        <begin position="150"/>
        <end position="560"/>
    </location>
</feature>
<dbReference type="Gene3D" id="3.10.105.10">
    <property type="entry name" value="Dipeptide-binding Protein, Domain 3"/>
    <property type="match status" value="1"/>
</dbReference>
<feature type="signal peptide" evidence="3">
    <location>
        <begin position="1"/>
        <end position="33"/>
    </location>
</feature>